<keyword evidence="4" id="KW-1185">Reference proteome</keyword>
<dbReference type="InterPro" id="IPR010982">
    <property type="entry name" value="Lambda_DNA-bd_dom_sf"/>
</dbReference>
<dbReference type="RefSeq" id="WP_213890841.1">
    <property type="nucleotide sequence ID" value="NZ_JAGFNU010000014.1"/>
</dbReference>
<organism evidence="3 4">
    <name type="scientific">Pseudohalocynthiibacter aestuariivivens</name>
    <dbReference type="NCBI Taxonomy" id="1591409"/>
    <lineage>
        <taxon>Bacteria</taxon>
        <taxon>Pseudomonadati</taxon>
        <taxon>Pseudomonadota</taxon>
        <taxon>Alphaproteobacteria</taxon>
        <taxon>Rhodobacterales</taxon>
        <taxon>Paracoccaceae</taxon>
        <taxon>Pseudohalocynthiibacter</taxon>
    </lineage>
</organism>
<keyword evidence="1" id="KW-0472">Membrane</keyword>
<feature type="transmembrane region" description="Helical" evidence="1">
    <location>
        <begin position="153"/>
        <end position="175"/>
    </location>
</feature>
<accession>A0ABV5JEH1</accession>
<feature type="domain" description="Cytoskeleton protein RodZ-like C-terminal" evidence="2">
    <location>
        <begin position="294"/>
        <end position="359"/>
    </location>
</feature>
<proteinExistence type="predicted"/>
<reference evidence="3 4" key="1">
    <citation type="submission" date="2024-09" db="EMBL/GenBank/DDBJ databases">
        <authorList>
            <person name="Sun Q."/>
            <person name="Mori K."/>
        </authorList>
    </citation>
    <scope>NUCLEOTIDE SEQUENCE [LARGE SCALE GENOMIC DNA]</scope>
    <source>
        <strain evidence="3 4">CECT 8726</strain>
    </source>
</reference>
<evidence type="ECO:0000313" key="3">
    <source>
        <dbReference type="EMBL" id="MFB9231173.1"/>
    </source>
</evidence>
<keyword evidence="1" id="KW-1133">Transmembrane helix</keyword>
<dbReference type="InterPro" id="IPR050400">
    <property type="entry name" value="Bact_Cytoskel_RodZ"/>
</dbReference>
<evidence type="ECO:0000313" key="4">
    <source>
        <dbReference type="Proteomes" id="UP001589683"/>
    </source>
</evidence>
<keyword evidence="1" id="KW-0812">Transmembrane</keyword>
<dbReference type="Pfam" id="PF13413">
    <property type="entry name" value="HTH_25"/>
    <property type="match status" value="1"/>
</dbReference>
<dbReference type="InterPro" id="IPR025194">
    <property type="entry name" value="RodZ-like_C"/>
</dbReference>
<sequence>MIGRILSPREAETEALKGFDDFDLRLGDIMRGERATMGKSLLDVQRELKIKATYIAAIENCDPSAFETPGFIAGYVRSYARYLSMDPDNAFSTFCKESNFETAHGMSVQASTAKSRRAEKLSGIKPPRDPFADPNVSFVPRGDAMFSQVEPGALGSIAVLAALIGLIGFGGWTVLREVQQVQFIPVEQTPGIATSIDPLVGTSNIIVASGETETQSPNAEALERLYRPEALDVPVLVARDGPIVALDPARFGTFAGLAADTQVLPSTTQTAQINVATEEDTSIQVVADDAPELVLVAARPAWVRVRGAGGTVIFEKVMDAGEEYVLPQTEEPPVLRVGESGAIYFAVNGQHYGPSGPDGIVTSNIVLTAEKLTETYSIADLNQDSDLARMVAEAQTAQAEVQPTAGE</sequence>
<evidence type="ECO:0000256" key="1">
    <source>
        <dbReference type="SAM" id="Phobius"/>
    </source>
</evidence>
<evidence type="ECO:0000259" key="2">
    <source>
        <dbReference type="Pfam" id="PF13464"/>
    </source>
</evidence>
<dbReference type="Pfam" id="PF13464">
    <property type="entry name" value="RodZ_C"/>
    <property type="match status" value="1"/>
</dbReference>
<name>A0ABV5JEH1_9RHOB</name>
<dbReference type="EMBL" id="JBHMEA010000015">
    <property type="protein sequence ID" value="MFB9231173.1"/>
    <property type="molecule type" value="Genomic_DNA"/>
</dbReference>
<dbReference type="Proteomes" id="UP001589683">
    <property type="component" value="Unassembled WGS sequence"/>
</dbReference>
<dbReference type="Gene3D" id="1.10.260.40">
    <property type="entry name" value="lambda repressor-like DNA-binding domains"/>
    <property type="match status" value="1"/>
</dbReference>
<dbReference type="PANTHER" id="PTHR34475">
    <property type="match status" value="1"/>
</dbReference>
<protein>
    <submittedName>
        <fullName evidence="3">Helix-turn-helix domain-containing protein</fullName>
    </submittedName>
</protein>
<comment type="caution">
    <text evidence="3">The sequence shown here is derived from an EMBL/GenBank/DDBJ whole genome shotgun (WGS) entry which is preliminary data.</text>
</comment>
<gene>
    <name evidence="3" type="ORF">ACFFUT_05165</name>
</gene>
<dbReference type="PANTHER" id="PTHR34475:SF1">
    <property type="entry name" value="CYTOSKELETON PROTEIN RODZ"/>
    <property type="match status" value="1"/>
</dbReference>